<dbReference type="RefSeq" id="WP_324180340.1">
    <property type="nucleotide sequence ID" value="NZ_BAABAW010000024.1"/>
</dbReference>
<dbReference type="Proteomes" id="UP001327027">
    <property type="component" value="Unassembled WGS sequence"/>
</dbReference>
<keyword evidence="3" id="KW-1185">Reference proteome</keyword>
<protein>
    <submittedName>
        <fullName evidence="2">Uncharacterized protein</fullName>
    </submittedName>
</protein>
<reference evidence="2 3" key="1">
    <citation type="journal article" date="2013" name="Int. J. Syst. Evol. Microbiol.">
        <title>Aquimarina gracilis sp. nov., isolated from the gut microflora of a mussel, Mytilus coruscus, and emended description of Aquimarina spongiae.</title>
        <authorList>
            <person name="Park S.C."/>
            <person name="Choe H.N."/>
            <person name="Baik K.S."/>
            <person name="Seong C.N."/>
        </authorList>
    </citation>
    <scope>NUCLEOTIDE SEQUENCE [LARGE SCALE GENOMIC DNA]</scope>
    <source>
        <strain evidence="2 3">PSC32</strain>
    </source>
</reference>
<keyword evidence="1" id="KW-0175">Coiled coil</keyword>
<evidence type="ECO:0000313" key="3">
    <source>
        <dbReference type="Proteomes" id="UP001327027"/>
    </source>
</evidence>
<evidence type="ECO:0000313" key="2">
    <source>
        <dbReference type="EMBL" id="MEB3346316.1"/>
    </source>
</evidence>
<dbReference type="EMBL" id="JAYKLX010000005">
    <property type="protein sequence ID" value="MEB3346316.1"/>
    <property type="molecule type" value="Genomic_DNA"/>
</dbReference>
<feature type="coiled-coil region" evidence="1">
    <location>
        <begin position="131"/>
        <end position="168"/>
    </location>
</feature>
<accession>A0ABU5ZWR6</accession>
<proteinExistence type="predicted"/>
<organism evidence="2 3">
    <name type="scientific">Aquimarina gracilis</name>
    <dbReference type="NCBI Taxonomy" id="874422"/>
    <lineage>
        <taxon>Bacteria</taxon>
        <taxon>Pseudomonadati</taxon>
        <taxon>Bacteroidota</taxon>
        <taxon>Flavobacteriia</taxon>
        <taxon>Flavobacteriales</taxon>
        <taxon>Flavobacteriaceae</taxon>
        <taxon>Aquimarina</taxon>
    </lineage>
</organism>
<sequence>MNAEFNNIIHRLKTNNKICVEIKDYTTGDAIVPITDRLDGTKMIETSGGIEEWFTALQEKGADKIQIQLHRKQGNACVREGIAYNFELGKPVSDNEPKKNEVPMIQQAQGLAMPGLGMPEMINLHVDRSMLALTKNDLQAEKQKTERLEKENRELEEKLRQLEKSSDIKEFWSGLIKETAPALTGIFTTMKGPGLAAPATSNDSFVLPEGLKGQLIKVIVDAQGVTDQQLLSAYYVLQGYGNKNEEFINDLQQLFYKHNFISNGKDNNDTGE</sequence>
<comment type="caution">
    <text evidence="2">The sequence shown here is derived from an EMBL/GenBank/DDBJ whole genome shotgun (WGS) entry which is preliminary data.</text>
</comment>
<gene>
    <name evidence="2" type="ORF">U6A24_12635</name>
</gene>
<evidence type="ECO:0000256" key="1">
    <source>
        <dbReference type="SAM" id="Coils"/>
    </source>
</evidence>
<name>A0ABU5ZWR6_9FLAO</name>